<dbReference type="STRING" id="1003.SAMN04488541_102771"/>
<dbReference type="Proteomes" id="UP000199513">
    <property type="component" value="Unassembled WGS sequence"/>
</dbReference>
<evidence type="ECO:0000313" key="3">
    <source>
        <dbReference type="Proteomes" id="UP000199513"/>
    </source>
</evidence>
<dbReference type="PANTHER" id="PTHR23150">
    <property type="entry name" value="SULFATASE MODIFYING FACTOR 1, 2"/>
    <property type="match status" value="1"/>
</dbReference>
<dbReference type="InterPro" id="IPR005532">
    <property type="entry name" value="SUMF_dom"/>
</dbReference>
<dbReference type="InterPro" id="IPR051043">
    <property type="entry name" value="Sulfatase_Mod_Factor_Kinase"/>
</dbReference>
<reference evidence="3" key="1">
    <citation type="submission" date="2016-10" db="EMBL/GenBank/DDBJ databases">
        <authorList>
            <person name="Varghese N."/>
            <person name="Submissions S."/>
        </authorList>
    </citation>
    <scope>NUCLEOTIDE SEQUENCE [LARGE SCALE GENOMIC DNA]</scope>
    <source>
        <strain>GEY</strain>
        <strain evidence="3">DSM 9560</strain>
    </source>
</reference>
<evidence type="ECO:0000313" key="2">
    <source>
        <dbReference type="EMBL" id="SFF35143.1"/>
    </source>
</evidence>
<dbReference type="OrthoDB" id="1491336at2"/>
<dbReference type="PANTHER" id="PTHR23150:SF19">
    <property type="entry name" value="FORMYLGLYCINE-GENERATING ENZYME"/>
    <property type="match status" value="1"/>
</dbReference>
<dbReference type="AlphaFoldDB" id="A0A1I2I0H1"/>
<dbReference type="Gene3D" id="3.90.1580.10">
    <property type="entry name" value="paralog of FGE (formylglycine-generating enzyme)"/>
    <property type="match status" value="1"/>
</dbReference>
<dbReference type="GO" id="GO:0120147">
    <property type="term" value="F:formylglycine-generating oxidase activity"/>
    <property type="evidence" value="ECO:0007669"/>
    <property type="project" value="TreeGrafter"/>
</dbReference>
<organism evidence="2 3">
    <name type="scientific">Thermoflexibacter ruber</name>
    <dbReference type="NCBI Taxonomy" id="1003"/>
    <lineage>
        <taxon>Bacteria</taxon>
        <taxon>Pseudomonadati</taxon>
        <taxon>Bacteroidota</taxon>
        <taxon>Cytophagia</taxon>
        <taxon>Cytophagales</taxon>
        <taxon>Thermoflexibacteraceae</taxon>
        <taxon>Thermoflexibacter</taxon>
    </lineage>
</organism>
<dbReference type="InterPro" id="IPR016187">
    <property type="entry name" value="CTDL_fold"/>
</dbReference>
<name>A0A1I2I0H1_9BACT</name>
<proteinExistence type="predicted"/>
<dbReference type="InterPro" id="IPR042095">
    <property type="entry name" value="SUMF_sf"/>
</dbReference>
<dbReference type="SUPFAM" id="SSF56436">
    <property type="entry name" value="C-type lectin-like"/>
    <property type="match status" value="1"/>
</dbReference>
<dbReference type="EMBL" id="FONY01000027">
    <property type="protein sequence ID" value="SFF35143.1"/>
    <property type="molecule type" value="Genomic_DNA"/>
</dbReference>
<evidence type="ECO:0000259" key="1">
    <source>
        <dbReference type="Pfam" id="PF03781"/>
    </source>
</evidence>
<dbReference type="Pfam" id="PF03781">
    <property type="entry name" value="FGE-sulfatase"/>
    <property type="match status" value="1"/>
</dbReference>
<protein>
    <submittedName>
        <fullName evidence="2">Formylglycine-generating enzyme, required for sulfatase activity, contains SUMF1/FGE domain</fullName>
    </submittedName>
</protein>
<keyword evidence="3" id="KW-1185">Reference proteome</keyword>
<gene>
    <name evidence="2" type="ORF">SAMN04488541_102771</name>
</gene>
<accession>A0A1I2I0H1</accession>
<dbReference type="RefSeq" id="WP_091548070.1">
    <property type="nucleotide sequence ID" value="NZ_FONY01000027.1"/>
</dbReference>
<feature type="domain" description="Sulfatase-modifying factor enzyme-like" evidence="1">
    <location>
        <begin position="27"/>
        <end position="251"/>
    </location>
</feature>
<sequence>MTYKILFIKFLLLLNLYSLLLFAQSDMPEMVLVEGGTFTMGNSAKTAEDEEKPAHKVTVKNFYISKHEVTVAQYKAFCTATKRAMPSAPSWGWNDKHPIVNVTWNDAVAYCDWLSKKTGKKYRLPTEAEWEFAARGGKKSKNLKYAGSANIDEVAWYDKNSNKQTHPVGTKNPNELGLYDMTGNVWEWCSDWFLHDYYMKSPVENPQGPAKGNLRVQRSGSWINYFEDNRITIRNANLPTEKDGFFGFRVAMDE</sequence>